<dbReference type="Gene3D" id="3.30.470.20">
    <property type="entry name" value="ATP-grasp fold, B domain"/>
    <property type="match status" value="1"/>
</dbReference>
<keyword evidence="2" id="KW-0456">Lyase</keyword>
<dbReference type="InterPro" id="IPR040686">
    <property type="entry name" value="PurK_C"/>
</dbReference>
<dbReference type="GO" id="GO:0004638">
    <property type="term" value="F:phosphoribosylaminoimidazole carboxylase activity"/>
    <property type="evidence" value="ECO:0007669"/>
    <property type="project" value="UniProtKB-EC"/>
</dbReference>
<dbReference type="InterPro" id="IPR011054">
    <property type="entry name" value="Rudment_hybrid_motif"/>
</dbReference>
<dbReference type="EMBL" id="LANW01000001">
    <property type="protein sequence ID" value="KJV66972.1"/>
    <property type="molecule type" value="Genomic_DNA"/>
</dbReference>
<dbReference type="EC" id="4.1.1.21" evidence="2"/>
<dbReference type="SUPFAM" id="SSF51246">
    <property type="entry name" value="Rudiment single hybrid motif"/>
    <property type="match status" value="1"/>
</dbReference>
<organism evidence="2 3">
    <name type="scientific">Anaplasma phagocytophilum str. ApNP</name>
    <dbReference type="NCBI Taxonomy" id="1359153"/>
    <lineage>
        <taxon>Bacteria</taxon>
        <taxon>Pseudomonadati</taxon>
        <taxon>Pseudomonadota</taxon>
        <taxon>Alphaproteobacteria</taxon>
        <taxon>Rickettsiales</taxon>
        <taxon>Anaplasmataceae</taxon>
        <taxon>Anaplasma</taxon>
        <taxon>phagocytophilum group</taxon>
    </lineage>
</organism>
<reference evidence="2 3" key="1">
    <citation type="submission" date="2015-01" db="EMBL/GenBank/DDBJ databases">
        <title>Genome Sequencing of Rickettsiales.</title>
        <authorList>
            <person name="Daugherty S.C."/>
            <person name="Su Q."/>
            <person name="Abolude K."/>
            <person name="Beier-Sexton M."/>
            <person name="Carlyon J.A."/>
            <person name="Carter R."/>
            <person name="Day N.P."/>
            <person name="Dumler S.J."/>
            <person name="Dyachenko V."/>
            <person name="Godinez A."/>
            <person name="Kurtti T.J."/>
            <person name="Lichay M."/>
            <person name="Mullins K.E."/>
            <person name="Ott S."/>
            <person name="Pappas-Brown V."/>
            <person name="Paris D.H."/>
            <person name="Patel P."/>
            <person name="Richards A.L."/>
            <person name="Sadzewicz L."/>
            <person name="Sears K."/>
            <person name="Seidman D."/>
            <person name="Sengamalay N."/>
            <person name="Stenos J."/>
            <person name="Tallon L.J."/>
            <person name="Vincent G."/>
            <person name="Fraser C.M."/>
            <person name="Munderloh U."/>
            <person name="Dunning-Hotopp J.C."/>
        </authorList>
    </citation>
    <scope>NUCLEOTIDE SEQUENCE [LARGE SCALE GENOMIC DNA]</scope>
    <source>
        <strain evidence="2 3">ApNP</strain>
    </source>
</reference>
<protein>
    <submittedName>
        <fullName evidence="2">Phosphoribosylaminoimidazole carboxylase, ATPase subunit domain protein</fullName>
        <ecNumber evidence="2">4.1.1.21</ecNumber>
    </submittedName>
</protein>
<accession>A0A0F3NGY2</accession>
<dbReference type="Pfam" id="PF17769">
    <property type="entry name" value="PurK_C"/>
    <property type="match status" value="1"/>
</dbReference>
<sequence>MRAVHLLTPCVMRNVFGDNIIDEEIHQDHRNSISLYGKQPRAKRKMGHINSLLY</sequence>
<gene>
    <name evidence="2" type="primary">purK</name>
    <name evidence="2" type="ORF">APHNP_0698</name>
</gene>
<comment type="caution">
    <text evidence="2">The sequence shown here is derived from an EMBL/GenBank/DDBJ whole genome shotgun (WGS) entry which is preliminary data.</text>
</comment>
<evidence type="ECO:0000313" key="3">
    <source>
        <dbReference type="Proteomes" id="UP000033385"/>
    </source>
</evidence>
<proteinExistence type="predicted"/>
<evidence type="ECO:0000313" key="2">
    <source>
        <dbReference type="EMBL" id="KJV66972.1"/>
    </source>
</evidence>
<name>A0A0F3NGY2_ANAPH</name>
<feature type="domain" description="Phosphoribosylaminoimidazole carboxylase C-terminal" evidence="1">
    <location>
        <begin position="10"/>
        <end position="51"/>
    </location>
</feature>
<evidence type="ECO:0000259" key="1">
    <source>
        <dbReference type="Pfam" id="PF17769"/>
    </source>
</evidence>
<dbReference type="PATRIC" id="fig|1359153.3.peg.715"/>
<dbReference type="AlphaFoldDB" id="A0A0F3NGY2"/>
<dbReference type="Proteomes" id="UP000033385">
    <property type="component" value="Unassembled WGS sequence"/>
</dbReference>